<dbReference type="Proteomes" id="UP000288805">
    <property type="component" value="Unassembled WGS sequence"/>
</dbReference>
<organism evidence="2 3">
    <name type="scientific">Vitis vinifera</name>
    <name type="common">Grape</name>
    <dbReference type="NCBI Taxonomy" id="29760"/>
    <lineage>
        <taxon>Eukaryota</taxon>
        <taxon>Viridiplantae</taxon>
        <taxon>Streptophyta</taxon>
        <taxon>Embryophyta</taxon>
        <taxon>Tracheophyta</taxon>
        <taxon>Spermatophyta</taxon>
        <taxon>Magnoliopsida</taxon>
        <taxon>eudicotyledons</taxon>
        <taxon>Gunneridae</taxon>
        <taxon>Pentapetalae</taxon>
        <taxon>rosids</taxon>
        <taxon>Vitales</taxon>
        <taxon>Vitaceae</taxon>
        <taxon>Viteae</taxon>
        <taxon>Vitis</taxon>
    </lineage>
</organism>
<accession>A0A438CMG0</accession>
<protein>
    <submittedName>
        <fullName evidence="2">Uncharacterized protein</fullName>
    </submittedName>
</protein>
<dbReference type="EMBL" id="QGNW01002174">
    <property type="protein sequence ID" value="RVW24383.1"/>
    <property type="molecule type" value="Genomic_DNA"/>
</dbReference>
<evidence type="ECO:0000313" key="2">
    <source>
        <dbReference type="EMBL" id="RVW24383.1"/>
    </source>
</evidence>
<evidence type="ECO:0000313" key="3">
    <source>
        <dbReference type="Proteomes" id="UP000288805"/>
    </source>
</evidence>
<gene>
    <name evidence="2" type="ORF">CK203_093265</name>
</gene>
<name>A0A438CMG0_VITVI</name>
<evidence type="ECO:0000256" key="1">
    <source>
        <dbReference type="SAM" id="MobiDB-lite"/>
    </source>
</evidence>
<feature type="region of interest" description="Disordered" evidence="1">
    <location>
        <begin position="1"/>
        <end position="23"/>
    </location>
</feature>
<sequence length="202" mass="22712">MEEVKTMKTPMSSSIKLDKDEKGKSIDSTIDQFGQDIGPMQAWSGFWDNWRLGFRLLLHFRTPKALDWGKCPAEPSQPTEMKAHQKVRFDTTFFSFVEDYQSISGLRSLQSDGLAASSDDSESIFPTLVHAFYSRVTYGFGGPIISTIRGVEIQLDLENICRILDIPPVGLKVYESKAWPTMLGFEPKEAIQMMCGLVDTQG</sequence>
<reference evidence="2 3" key="1">
    <citation type="journal article" date="2018" name="PLoS Genet.">
        <title>Population sequencing reveals clonal diversity and ancestral inbreeding in the grapevine cultivar Chardonnay.</title>
        <authorList>
            <person name="Roach M.J."/>
            <person name="Johnson D.L."/>
            <person name="Bohlmann J."/>
            <person name="van Vuuren H.J."/>
            <person name="Jones S.J."/>
            <person name="Pretorius I.S."/>
            <person name="Schmidt S.A."/>
            <person name="Borneman A.R."/>
        </authorList>
    </citation>
    <scope>NUCLEOTIDE SEQUENCE [LARGE SCALE GENOMIC DNA]</scope>
    <source>
        <strain evidence="3">cv. Chardonnay</strain>
        <tissue evidence="2">Leaf</tissue>
    </source>
</reference>
<proteinExistence type="predicted"/>
<comment type="caution">
    <text evidence="2">The sequence shown here is derived from an EMBL/GenBank/DDBJ whole genome shotgun (WGS) entry which is preliminary data.</text>
</comment>
<dbReference type="AlphaFoldDB" id="A0A438CMG0"/>